<protein>
    <submittedName>
        <fullName evidence="2">Nucleotidyl transferase</fullName>
    </submittedName>
</protein>
<proteinExistence type="predicted"/>
<evidence type="ECO:0000313" key="2">
    <source>
        <dbReference type="EMBL" id="SEO70813.1"/>
    </source>
</evidence>
<dbReference type="OrthoDB" id="9801899at2"/>
<keyword evidence="2" id="KW-0808">Transferase</keyword>
<dbReference type="InterPro" id="IPR050486">
    <property type="entry name" value="Mannose-1P_guanyltransferase"/>
</dbReference>
<evidence type="ECO:0000313" key="3">
    <source>
        <dbReference type="Proteomes" id="UP000198847"/>
    </source>
</evidence>
<accession>A0A1H8RY08</accession>
<organism evidence="2 3">
    <name type="scientific">Propionispora vibrioides</name>
    <dbReference type="NCBI Taxonomy" id="112903"/>
    <lineage>
        <taxon>Bacteria</taxon>
        <taxon>Bacillati</taxon>
        <taxon>Bacillota</taxon>
        <taxon>Negativicutes</taxon>
        <taxon>Selenomonadales</taxon>
        <taxon>Sporomusaceae</taxon>
        <taxon>Propionispora</taxon>
    </lineage>
</organism>
<sequence>MDAIILAGGKGTRLAPYSTVFPKPLVPLGNKPIIDIIIQQLDYYGFDRIIISLGYLGELIEAYYNATIKGRVRANIEFVRESEPLGTVGALSLVKNLTDPFIVINGDTLTTLNYKNLMEFHRVNQGLITVASNKKKVKIDSGVINLNSNMQIEKITEKPTMDYLVSIGVNVFQPEVLKYIPTGKRLDFPDLIQQLLQENQKIVGFVSEDYWLDLGTHADYGKAQEEFEVMKSKLLPGVYE</sequence>
<feature type="domain" description="Nucleotidyl transferase" evidence="1">
    <location>
        <begin position="3"/>
        <end position="226"/>
    </location>
</feature>
<dbReference type="PANTHER" id="PTHR22572">
    <property type="entry name" value="SUGAR-1-PHOSPHATE GUANYL TRANSFERASE"/>
    <property type="match status" value="1"/>
</dbReference>
<keyword evidence="3" id="KW-1185">Reference proteome</keyword>
<dbReference type="SUPFAM" id="SSF53448">
    <property type="entry name" value="Nucleotide-diphospho-sugar transferases"/>
    <property type="match status" value="1"/>
</dbReference>
<gene>
    <name evidence="2" type="ORF">SAMN04490178_104110</name>
</gene>
<evidence type="ECO:0000259" key="1">
    <source>
        <dbReference type="Pfam" id="PF00483"/>
    </source>
</evidence>
<dbReference type="InterPro" id="IPR029044">
    <property type="entry name" value="Nucleotide-diphossugar_trans"/>
</dbReference>
<name>A0A1H8RY08_9FIRM</name>
<dbReference type="EMBL" id="FODY01000004">
    <property type="protein sequence ID" value="SEO70813.1"/>
    <property type="molecule type" value="Genomic_DNA"/>
</dbReference>
<dbReference type="Gene3D" id="3.90.550.10">
    <property type="entry name" value="Spore Coat Polysaccharide Biosynthesis Protein SpsA, Chain A"/>
    <property type="match status" value="1"/>
</dbReference>
<dbReference type="AlphaFoldDB" id="A0A1H8RY08"/>
<dbReference type="STRING" id="112903.SAMN04490178_104110"/>
<dbReference type="Pfam" id="PF00483">
    <property type="entry name" value="NTP_transferase"/>
    <property type="match status" value="1"/>
</dbReference>
<dbReference type="GO" id="GO:0016740">
    <property type="term" value="F:transferase activity"/>
    <property type="evidence" value="ECO:0007669"/>
    <property type="project" value="UniProtKB-KW"/>
</dbReference>
<dbReference type="Proteomes" id="UP000198847">
    <property type="component" value="Unassembled WGS sequence"/>
</dbReference>
<reference evidence="2 3" key="1">
    <citation type="submission" date="2016-10" db="EMBL/GenBank/DDBJ databases">
        <authorList>
            <person name="de Groot N.N."/>
        </authorList>
    </citation>
    <scope>NUCLEOTIDE SEQUENCE [LARGE SCALE GENOMIC DNA]</scope>
    <source>
        <strain evidence="2 3">DSM 13305</strain>
    </source>
</reference>
<dbReference type="InterPro" id="IPR005835">
    <property type="entry name" value="NTP_transferase_dom"/>
</dbReference>